<dbReference type="Gene3D" id="3.40.50.720">
    <property type="entry name" value="NAD(P)-binding Rossmann-like Domain"/>
    <property type="match status" value="1"/>
</dbReference>
<dbReference type="PANTHER" id="PTHR48079:SF6">
    <property type="entry name" value="NAD(P)-BINDING DOMAIN-CONTAINING PROTEIN-RELATED"/>
    <property type="match status" value="1"/>
</dbReference>
<dbReference type="OrthoDB" id="10262413at2759"/>
<reference evidence="2 3" key="1">
    <citation type="submission" date="2019-12" db="EMBL/GenBank/DDBJ databases">
        <title>A genome sequence resource for the geographically widespread anthracnose pathogen Colletotrichum asianum.</title>
        <authorList>
            <person name="Meng Y."/>
        </authorList>
    </citation>
    <scope>NUCLEOTIDE SEQUENCE [LARGE SCALE GENOMIC DNA]</scope>
    <source>
        <strain evidence="2 3">ICMP 18580</strain>
    </source>
</reference>
<organism evidence="2 3">
    <name type="scientific">Colletotrichum asianum</name>
    <dbReference type="NCBI Taxonomy" id="702518"/>
    <lineage>
        <taxon>Eukaryota</taxon>
        <taxon>Fungi</taxon>
        <taxon>Dikarya</taxon>
        <taxon>Ascomycota</taxon>
        <taxon>Pezizomycotina</taxon>
        <taxon>Sordariomycetes</taxon>
        <taxon>Hypocreomycetidae</taxon>
        <taxon>Glomerellales</taxon>
        <taxon>Glomerellaceae</taxon>
        <taxon>Colletotrichum</taxon>
        <taxon>Colletotrichum gloeosporioides species complex</taxon>
    </lineage>
</organism>
<evidence type="ECO:0000313" key="3">
    <source>
        <dbReference type="Proteomes" id="UP000434172"/>
    </source>
</evidence>
<gene>
    <name evidence="2" type="ORF">GQ607_001511</name>
</gene>
<dbReference type="InterPro" id="IPR036291">
    <property type="entry name" value="NAD(P)-bd_dom_sf"/>
</dbReference>
<dbReference type="InterPro" id="IPR051783">
    <property type="entry name" value="NAD(P)-dependent_oxidoreduct"/>
</dbReference>
<dbReference type="PANTHER" id="PTHR48079">
    <property type="entry name" value="PROTEIN YEEZ"/>
    <property type="match status" value="1"/>
</dbReference>
<dbReference type="Pfam" id="PF01370">
    <property type="entry name" value="Epimerase"/>
    <property type="match status" value="1"/>
</dbReference>
<evidence type="ECO:0000259" key="1">
    <source>
        <dbReference type="Pfam" id="PF01370"/>
    </source>
</evidence>
<dbReference type="SUPFAM" id="SSF51735">
    <property type="entry name" value="NAD(P)-binding Rossmann-fold domains"/>
    <property type="match status" value="1"/>
</dbReference>
<dbReference type="GO" id="GO:0005737">
    <property type="term" value="C:cytoplasm"/>
    <property type="evidence" value="ECO:0007669"/>
    <property type="project" value="TreeGrafter"/>
</dbReference>
<dbReference type="GO" id="GO:0004029">
    <property type="term" value="F:aldehyde dehydrogenase (NAD+) activity"/>
    <property type="evidence" value="ECO:0007669"/>
    <property type="project" value="TreeGrafter"/>
</dbReference>
<sequence>MNHNILITGAAGYIGGSVLADFLGRTSGPINKANIFAVVRTEEQAQKLNTTKLGVIVVQFDLADQQAVAEAIVENKIDLVIHTAGVIDHQPLSNLMKGLGELRATTGKDVYFVHTSVATLFTEDGGWSAGEVKDTDSLYEKEKEIGGPNHARLSNILVMDQAEVFGVTPFIIPVPLVYGRGTGQGRKLSVDIPAMVRASKRLRVVHKFDKDARQLAIHIQDLVELYRLLTENILLGKPIPSGREGYYFATVHRVPCWDVMDRIALAMYARGLVDEPTTKVWPSYDVAADTLGFPRLYIRAMGTSNGELVAVNGYKLGWQPKWTQEMFLESIDDEVQDVLKLDNAQTSSLFTTLLPSSGN</sequence>
<dbReference type="InterPro" id="IPR001509">
    <property type="entry name" value="Epimerase_deHydtase"/>
</dbReference>
<dbReference type="Proteomes" id="UP000434172">
    <property type="component" value="Unassembled WGS sequence"/>
</dbReference>
<feature type="domain" description="NAD-dependent epimerase/dehydratase" evidence="1">
    <location>
        <begin position="5"/>
        <end position="93"/>
    </location>
</feature>
<dbReference type="EMBL" id="WOWK01000004">
    <property type="protein sequence ID" value="KAF0331203.1"/>
    <property type="molecule type" value="Genomic_DNA"/>
</dbReference>
<name>A0A8H3WUG8_9PEZI</name>
<keyword evidence="3" id="KW-1185">Reference proteome</keyword>
<evidence type="ECO:0000313" key="2">
    <source>
        <dbReference type="EMBL" id="KAF0331203.1"/>
    </source>
</evidence>
<comment type="caution">
    <text evidence="2">The sequence shown here is derived from an EMBL/GenBank/DDBJ whole genome shotgun (WGS) entry which is preliminary data.</text>
</comment>
<proteinExistence type="predicted"/>
<protein>
    <submittedName>
        <fullName evidence="2">Nad dependent epimerase dehydratase family protein</fullName>
    </submittedName>
</protein>
<dbReference type="AlphaFoldDB" id="A0A8H3WUG8"/>
<accession>A0A8H3WUG8</accession>